<dbReference type="Proteomes" id="UP000183832">
    <property type="component" value="Unassembled WGS sequence"/>
</dbReference>
<evidence type="ECO:0000313" key="2">
    <source>
        <dbReference type="Proteomes" id="UP000183832"/>
    </source>
</evidence>
<keyword evidence="2" id="KW-1185">Reference proteome</keyword>
<evidence type="ECO:0000313" key="1">
    <source>
        <dbReference type="EMBL" id="CRL03386.1"/>
    </source>
</evidence>
<proteinExistence type="predicted"/>
<accession>A0A1J1IUK7</accession>
<reference evidence="1 2" key="1">
    <citation type="submission" date="2015-04" db="EMBL/GenBank/DDBJ databases">
        <authorList>
            <person name="Syromyatnikov M.Y."/>
            <person name="Popov V.N."/>
        </authorList>
    </citation>
    <scope>NUCLEOTIDE SEQUENCE [LARGE SCALE GENOMIC DNA]</scope>
</reference>
<gene>
    <name evidence="1" type="ORF">CLUMA_CG016857</name>
</gene>
<dbReference type="AlphaFoldDB" id="A0A1J1IUK7"/>
<organism evidence="1 2">
    <name type="scientific">Clunio marinus</name>
    <dbReference type="NCBI Taxonomy" id="568069"/>
    <lineage>
        <taxon>Eukaryota</taxon>
        <taxon>Metazoa</taxon>
        <taxon>Ecdysozoa</taxon>
        <taxon>Arthropoda</taxon>
        <taxon>Hexapoda</taxon>
        <taxon>Insecta</taxon>
        <taxon>Pterygota</taxon>
        <taxon>Neoptera</taxon>
        <taxon>Endopterygota</taxon>
        <taxon>Diptera</taxon>
        <taxon>Nematocera</taxon>
        <taxon>Chironomoidea</taxon>
        <taxon>Chironomidae</taxon>
        <taxon>Clunio</taxon>
    </lineage>
</organism>
<protein>
    <submittedName>
        <fullName evidence="1">CLUMA_CG016857, isoform A</fullName>
    </submittedName>
</protein>
<dbReference type="EMBL" id="CVRI01000059">
    <property type="protein sequence ID" value="CRL03386.1"/>
    <property type="molecule type" value="Genomic_DNA"/>
</dbReference>
<sequence>MNEDSLKERWVNRAKNNKNHQHEYCLCRECLEIELRLRLCHQFLNVTIMLEWNRVGERERTQKKSFKKALIRAMSIRHNHKRQFKAKCLLVDIFTLTFHR</sequence>
<name>A0A1J1IUK7_9DIPT</name>